<feature type="compositionally biased region" description="Polar residues" evidence="1">
    <location>
        <begin position="1"/>
        <end position="10"/>
    </location>
</feature>
<accession>A0A392TRZ1</accession>
<keyword evidence="3" id="KW-1185">Reference proteome</keyword>
<evidence type="ECO:0000313" key="3">
    <source>
        <dbReference type="Proteomes" id="UP000265520"/>
    </source>
</evidence>
<comment type="caution">
    <text evidence="2">The sequence shown here is derived from an EMBL/GenBank/DDBJ whole genome shotgun (WGS) entry which is preliminary data.</text>
</comment>
<dbReference type="Proteomes" id="UP000265520">
    <property type="component" value="Unassembled WGS sequence"/>
</dbReference>
<feature type="non-terminal residue" evidence="2">
    <location>
        <position position="68"/>
    </location>
</feature>
<protein>
    <submittedName>
        <fullName evidence="2">Uncharacterized protein</fullName>
    </submittedName>
</protein>
<dbReference type="AlphaFoldDB" id="A0A392TRZ1"/>
<reference evidence="2 3" key="1">
    <citation type="journal article" date="2018" name="Front. Plant Sci.">
        <title>Red Clover (Trifolium pratense) and Zigzag Clover (T. medium) - A Picture of Genomic Similarities and Differences.</title>
        <authorList>
            <person name="Dluhosova J."/>
            <person name="Istvanek J."/>
            <person name="Nedelnik J."/>
            <person name="Repkova J."/>
        </authorList>
    </citation>
    <scope>NUCLEOTIDE SEQUENCE [LARGE SCALE GENOMIC DNA]</scope>
    <source>
        <strain evidence="3">cv. 10/8</strain>
        <tissue evidence="2">Leaf</tissue>
    </source>
</reference>
<evidence type="ECO:0000256" key="1">
    <source>
        <dbReference type="SAM" id="MobiDB-lite"/>
    </source>
</evidence>
<proteinExistence type="predicted"/>
<dbReference type="EMBL" id="LXQA010627590">
    <property type="protein sequence ID" value="MCI62906.1"/>
    <property type="molecule type" value="Genomic_DNA"/>
</dbReference>
<sequence>MAENNLQLPNHQDGAFASATEEEEVQVHEPYDPSDPLMIAPVQPGAPMETIMAALVNAINRQGDLIHE</sequence>
<name>A0A392TRZ1_9FABA</name>
<organism evidence="2 3">
    <name type="scientific">Trifolium medium</name>
    <dbReference type="NCBI Taxonomy" id="97028"/>
    <lineage>
        <taxon>Eukaryota</taxon>
        <taxon>Viridiplantae</taxon>
        <taxon>Streptophyta</taxon>
        <taxon>Embryophyta</taxon>
        <taxon>Tracheophyta</taxon>
        <taxon>Spermatophyta</taxon>
        <taxon>Magnoliopsida</taxon>
        <taxon>eudicotyledons</taxon>
        <taxon>Gunneridae</taxon>
        <taxon>Pentapetalae</taxon>
        <taxon>rosids</taxon>
        <taxon>fabids</taxon>
        <taxon>Fabales</taxon>
        <taxon>Fabaceae</taxon>
        <taxon>Papilionoideae</taxon>
        <taxon>50 kb inversion clade</taxon>
        <taxon>NPAAA clade</taxon>
        <taxon>Hologalegina</taxon>
        <taxon>IRL clade</taxon>
        <taxon>Trifolieae</taxon>
        <taxon>Trifolium</taxon>
    </lineage>
</organism>
<feature type="region of interest" description="Disordered" evidence="1">
    <location>
        <begin position="1"/>
        <end position="36"/>
    </location>
</feature>
<evidence type="ECO:0000313" key="2">
    <source>
        <dbReference type="EMBL" id="MCI62906.1"/>
    </source>
</evidence>